<feature type="transmembrane region" description="Helical" evidence="7">
    <location>
        <begin position="161"/>
        <end position="182"/>
    </location>
</feature>
<evidence type="ECO:0000256" key="7">
    <source>
        <dbReference type="RuleBase" id="RU363032"/>
    </source>
</evidence>
<dbReference type="EMBL" id="CP045809">
    <property type="protein sequence ID" value="QHN35508.1"/>
    <property type="molecule type" value="Genomic_DNA"/>
</dbReference>
<evidence type="ECO:0000256" key="4">
    <source>
        <dbReference type="ARBA" id="ARBA00022692"/>
    </source>
</evidence>
<dbReference type="Gene3D" id="1.10.3720.10">
    <property type="entry name" value="MetI-like"/>
    <property type="match status" value="1"/>
</dbReference>
<organism evidence="9 10">
    <name type="scientific">Gordonia pseudamarae</name>
    <dbReference type="NCBI Taxonomy" id="2831662"/>
    <lineage>
        <taxon>Bacteria</taxon>
        <taxon>Bacillati</taxon>
        <taxon>Actinomycetota</taxon>
        <taxon>Actinomycetes</taxon>
        <taxon>Mycobacteriales</taxon>
        <taxon>Gordoniaceae</taxon>
        <taxon>Gordonia</taxon>
    </lineage>
</organism>
<dbReference type="InterPro" id="IPR035906">
    <property type="entry name" value="MetI-like_sf"/>
</dbReference>
<comment type="similarity">
    <text evidence="7">Belongs to the binding-protein-dependent transport system permease family.</text>
</comment>
<feature type="transmembrane region" description="Helical" evidence="7">
    <location>
        <begin position="43"/>
        <end position="60"/>
    </location>
</feature>
<sequence>MSAPTVQSPTVDVVVAGSSDTPGTPPTVYRGNTRRRPGRLREWGIRVAVLAAAAGVWQFLTANDVELWAKFSTVPSVTEIADAFGASLSSATYYKDVAQSVIRIASGFVLAVAVGVPLGIALGRSQAASLSLGTLTEVVRPIPAIALVPIAILILPTDEVGIVFITFIAAFFPILVATRHAVRALPTIWEDSVRTMGGTRSDVITRVVLPGIAPGVFSGVSVGIGVSWICLISAEMISGQFGIGYRTWQAYTVVDYRQVFVGMITIGVLGALTSGGIELLGRRITHWLPRAEENLNEVVKPQRG</sequence>
<feature type="transmembrane region" description="Helical" evidence="7">
    <location>
        <begin position="135"/>
        <end position="155"/>
    </location>
</feature>
<feature type="transmembrane region" description="Helical" evidence="7">
    <location>
        <begin position="203"/>
        <end position="229"/>
    </location>
</feature>
<protein>
    <submittedName>
        <fullName evidence="9">ABC transporter permease subunit</fullName>
    </submittedName>
</protein>
<keyword evidence="2 7" id="KW-0813">Transport</keyword>
<proteinExistence type="inferred from homology"/>
<feature type="transmembrane region" description="Helical" evidence="7">
    <location>
        <begin position="259"/>
        <end position="280"/>
    </location>
</feature>
<evidence type="ECO:0000256" key="2">
    <source>
        <dbReference type="ARBA" id="ARBA00022448"/>
    </source>
</evidence>
<evidence type="ECO:0000313" key="10">
    <source>
        <dbReference type="Proteomes" id="UP001059836"/>
    </source>
</evidence>
<dbReference type="SUPFAM" id="SSF161098">
    <property type="entry name" value="MetI-like"/>
    <property type="match status" value="1"/>
</dbReference>
<evidence type="ECO:0000256" key="3">
    <source>
        <dbReference type="ARBA" id="ARBA00022475"/>
    </source>
</evidence>
<reference evidence="9" key="1">
    <citation type="journal article" date="2021" name="Nat. Microbiol.">
        <title>Cocultivation of an ultrasmall environmental parasitic bacterium with lytic ability against bacteria associated with wastewater foams.</title>
        <authorList>
            <person name="Batinovic S."/>
            <person name="Rose J.J.A."/>
            <person name="Ratcliffe J."/>
            <person name="Seviour R.J."/>
            <person name="Petrovski S."/>
        </authorList>
    </citation>
    <scope>NUCLEOTIDE SEQUENCE</scope>
    <source>
        <strain evidence="9">CON9</strain>
    </source>
</reference>
<keyword evidence="10" id="KW-1185">Reference proteome</keyword>
<keyword evidence="3" id="KW-1003">Cell membrane</keyword>
<keyword evidence="6 7" id="KW-0472">Membrane</keyword>
<evidence type="ECO:0000313" key="9">
    <source>
        <dbReference type="EMBL" id="QHN35508.1"/>
    </source>
</evidence>
<keyword evidence="5 7" id="KW-1133">Transmembrane helix</keyword>
<dbReference type="PROSITE" id="PS50928">
    <property type="entry name" value="ABC_TM1"/>
    <property type="match status" value="1"/>
</dbReference>
<dbReference type="InterPro" id="IPR000515">
    <property type="entry name" value="MetI-like"/>
</dbReference>
<evidence type="ECO:0000256" key="6">
    <source>
        <dbReference type="ARBA" id="ARBA00023136"/>
    </source>
</evidence>
<dbReference type="PANTHER" id="PTHR30151">
    <property type="entry name" value="ALKANE SULFONATE ABC TRANSPORTER-RELATED, MEMBRANE SUBUNIT"/>
    <property type="match status" value="1"/>
</dbReference>
<feature type="transmembrane region" description="Helical" evidence="7">
    <location>
        <begin position="101"/>
        <end position="123"/>
    </location>
</feature>
<comment type="subcellular location">
    <subcellularLocation>
        <location evidence="1 7">Cell membrane</location>
        <topology evidence="1 7">Multi-pass membrane protein</topology>
    </subcellularLocation>
</comment>
<keyword evidence="4 7" id="KW-0812">Transmembrane</keyword>
<dbReference type="CDD" id="cd06261">
    <property type="entry name" value="TM_PBP2"/>
    <property type="match status" value="1"/>
</dbReference>
<dbReference type="Proteomes" id="UP001059836">
    <property type="component" value="Chromosome"/>
</dbReference>
<dbReference type="Pfam" id="PF00528">
    <property type="entry name" value="BPD_transp_1"/>
    <property type="match status" value="1"/>
</dbReference>
<dbReference type="PANTHER" id="PTHR30151:SF0">
    <property type="entry name" value="ABC TRANSPORTER PERMEASE PROTEIN MJ0413-RELATED"/>
    <property type="match status" value="1"/>
</dbReference>
<feature type="domain" description="ABC transmembrane type-1" evidence="8">
    <location>
        <begin position="97"/>
        <end position="281"/>
    </location>
</feature>
<dbReference type="RefSeq" id="WP_213243377.1">
    <property type="nucleotide sequence ID" value="NZ_CP045806.1"/>
</dbReference>
<evidence type="ECO:0000256" key="5">
    <source>
        <dbReference type="ARBA" id="ARBA00022989"/>
    </source>
</evidence>
<name>A0ABX6II04_9ACTN</name>
<accession>A0ABX6II04</accession>
<gene>
    <name evidence="9" type="ORF">GII31_12080</name>
</gene>
<evidence type="ECO:0000256" key="1">
    <source>
        <dbReference type="ARBA" id="ARBA00004651"/>
    </source>
</evidence>
<evidence type="ECO:0000259" key="8">
    <source>
        <dbReference type="PROSITE" id="PS50928"/>
    </source>
</evidence>